<comment type="caution">
    <text evidence="1">The sequence shown here is derived from an EMBL/GenBank/DDBJ whole genome shotgun (WGS) entry which is preliminary data.</text>
</comment>
<dbReference type="Proteomes" id="UP000886501">
    <property type="component" value="Unassembled WGS sequence"/>
</dbReference>
<accession>A0ACB6ZY10</accession>
<reference evidence="1" key="2">
    <citation type="journal article" date="2020" name="Nat. Commun.">
        <title>Large-scale genome sequencing of mycorrhizal fungi provides insights into the early evolution of symbiotic traits.</title>
        <authorList>
            <person name="Miyauchi S."/>
            <person name="Kiss E."/>
            <person name="Kuo A."/>
            <person name="Drula E."/>
            <person name="Kohler A."/>
            <person name="Sanchez-Garcia M."/>
            <person name="Morin E."/>
            <person name="Andreopoulos B."/>
            <person name="Barry K.W."/>
            <person name="Bonito G."/>
            <person name="Buee M."/>
            <person name="Carver A."/>
            <person name="Chen C."/>
            <person name="Cichocki N."/>
            <person name="Clum A."/>
            <person name="Culley D."/>
            <person name="Crous P.W."/>
            <person name="Fauchery L."/>
            <person name="Girlanda M."/>
            <person name="Hayes R.D."/>
            <person name="Keri Z."/>
            <person name="LaButti K."/>
            <person name="Lipzen A."/>
            <person name="Lombard V."/>
            <person name="Magnuson J."/>
            <person name="Maillard F."/>
            <person name="Murat C."/>
            <person name="Nolan M."/>
            <person name="Ohm R.A."/>
            <person name="Pangilinan J."/>
            <person name="Pereira M.F."/>
            <person name="Perotto S."/>
            <person name="Peter M."/>
            <person name="Pfister S."/>
            <person name="Riley R."/>
            <person name="Sitrit Y."/>
            <person name="Stielow J.B."/>
            <person name="Szollosi G."/>
            <person name="Zifcakova L."/>
            <person name="Stursova M."/>
            <person name="Spatafora J.W."/>
            <person name="Tedersoo L."/>
            <person name="Vaario L.M."/>
            <person name="Yamada A."/>
            <person name="Yan M."/>
            <person name="Wang P."/>
            <person name="Xu J."/>
            <person name="Bruns T."/>
            <person name="Baldrian P."/>
            <person name="Vilgalys R."/>
            <person name="Dunand C."/>
            <person name="Henrissat B."/>
            <person name="Grigoriev I.V."/>
            <person name="Hibbett D."/>
            <person name="Nagy L.G."/>
            <person name="Martin F.M."/>
        </authorList>
    </citation>
    <scope>NUCLEOTIDE SEQUENCE</scope>
    <source>
        <strain evidence="1">P2</strain>
    </source>
</reference>
<reference evidence="1" key="1">
    <citation type="submission" date="2019-10" db="EMBL/GenBank/DDBJ databases">
        <authorList>
            <consortium name="DOE Joint Genome Institute"/>
            <person name="Kuo A."/>
            <person name="Miyauchi S."/>
            <person name="Kiss E."/>
            <person name="Drula E."/>
            <person name="Kohler A."/>
            <person name="Sanchez-Garcia M."/>
            <person name="Andreopoulos B."/>
            <person name="Barry K.W."/>
            <person name="Bonito G."/>
            <person name="Buee M."/>
            <person name="Carver A."/>
            <person name="Chen C."/>
            <person name="Cichocki N."/>
            <person name="Clum A."/>
            <person name="Culley D."/>
            <person name="Crous P.W."/>
            <person name="Fauchery L."/>
            <person name="Girlanda M."/>
            <person name="Hayes R."/>
            <person name="Keri Z."/>
            <person name="Labutti K."/>
            <person name="Lipzen A."/>
            <person name="Lombard V."/>
            <person name="Magnuson J."/>
            <person name="Maillard F."/>
            <person name="Morin E."/>
            <person name="Murat C."/>
            <person name="Nolan M."/>
            <person name="Ohm R."/>
            <person name="Pangilinan J."/>
            <person name="Pereira M."/>
            <person name="Perotto S."/>
            <person name="Peter M."/>
            <person name="Riley R."/>
            <person name="Sitrit Y."/>
            <person name="Stielow B."/>
            <person name="Szollosi G."/>
            <person name="Zifcakova L."/>
            <person name="Stursova M."/>
            <person name="Spatafora J.W."/>
            <person name="Tedersoo L."/>
            <person name="Vaario L.-M."/>
            <person name="Yamada A."/>
            <person name="Yan M."/>
            <person name="Wang P."/>
            <person name="Xu J."/>
            <person name="Bruns T."/>
            <person name="Baldrian P."/>
            <person name="Vilgalys R."/>
            <person name="Henrissat B."/>
            <person name="Grigoriev I.V."/>
            <person name="Hibbett D."/>
            <person name="Nagy L.G."/>
            <person name="Martin F.M."/>
        </authorList>
    </citation>
    <scope>NUCLEOTIDE SEQUENCE</scope>
    <source>
        <strain evidence="1">P2</strain>
    </source>
</reference>
<protein>
    <submittedName>
        <fullName evidence="1">Uncharacterized protein</fullName>
    </submittedName>
</protein>
<name>A0ACB6ZY10_THEGA</name>
<proteinExistence type="predicted"/>
<gene>
    <name evidence="1" type="ORF">BDM02DRAFT_3182136</name>
</gene>
<organism evidence="1 2">
    <name type="scientific">Thelephora ganbajun</name>
    <name type="common">Ganba fungus</name>
    <dbReference type="NCBI Taxonomy" id="370292"/>
    <lineage>
        <taxon>Eukaryota</taxon>
        <taxon>Fungi</taxon>
        <taxon>Dikarya</taxon>
        <taxon>Basidiomycota</taxon>
        <taxon>Agaricomycotina</taxon>
        <taxon>Agaricomycetes</taxon>
        <taxon>Thelephorales</taxon>
        <taxon>Thelephoraceae</taxon>
        <taxon>Thelephora</taxon>
    </lineage>
</organism>
<evidence type="ECO:0000313" key="2">
    <source>
        <dbReference type="Proteomes" id="UP000886501"/>
    </source>
</evidence>
<evidence type="ECO:0000313" key="1">
    <source>
        <dbReference type="EMBL" id="KAF9654324.1"/>
    </source>
</evidence>
<keyword evidence="2" id="KW-1185">Reference proteome</keyword>
<dbReference type="EMBL" id="MU117961">
    <property type="protein sequence ID" value="KAF9654324.1"/>
    <property type="molecule type" value="Genomic_DNA"/>
</dbReference>
<sequence length="469" mass="52512">MEAPEISESTPLLRSPSISLPCIRPVIDCLLVQSNTTPTADHILAQFPSHRDFSPSYRTAFILITLLQIGSDARKQLARDDSLNLWDTWDHHVDAELIAEHCASHILEVWSIFLRVPRNNADLDALLWTVFPLGEDRCTGVCLANLLCQNFGEGLLIHPLILSTVSRTWKIKSLGTPRILHLMNLLMLFMYLITLVHYVMYPLKTASSGDRSFGPQGAYVVIYSLATILDEPATCLPFFFVFLCFVVSWAPVPGETLYTLTLLAILLNIFQLHLPYPSSPIHLLPPRDILPLSTFLLDGFTTISLPVILFFAPLLIISSYLLSSALADVFPTINLKPAPMEARAMFLSFSGFALLLTISSLAFAILSSGQLAQGNSGPADRWDRYSLRVGLESRRIFIRTVAKYSSPSYFPVPFNLLSLVLVRIPQILVLLFRRSEWTTSFKKLETALWSVLVLPLSCILGGFWLWGYV</sequence>